<dbReference type="Gene3D" id="3.40.630.40">
    <property type="entry name" value="Zn-dependent exopeptidases"/>
    <property type="match status" value="1"/>
</dbReference>
<evidence type="ECO:0000259" key="5">
    <source>
        <dbReference type="SMART" id="SM00646"/>
    </source>
</evidence>
<dbReference type="Pfam" id="PF11741">
    <property type="entry name" value="AMIN"/>
    <property type="match status" value="1"/>
</dbReference>
<keyword evidence="3" id="KW-0378">Hydrolase</keyword>
<evidence type="ECO:0000256" key="3">
    <source>
        <dbReference type="ARBA" id="ARBA00022801"/>
    </source>
</evidence>
<dbReference type="GO" id="GO:0008745">
    <property type="term" value="F:N-acetylmuramoyl-L-alanine amidase activity"/>
    <property type="evidence" value="ECO:0007669"/>
    <property type="project" value="UniProtKB-EC"/>
</dbReference>
<sequence length="512" mass="58311">MIRTRRLIKIASVVMVAGLMCAFMLQAVAAGPGVYEKARSCYYRAISQKKPKQARQSLQKCATLFEKALDQKAAPEDRCHYFLGQIFHKLHDIYGKDTYFRKALFHYRTIVQKYHNSNLADDAQFLTGILYTAVDIEQAYSEFLKVVQEFPNGDMAERAQRWAATLKERIRSLRPPSQKEEIKTDRLATLQKVSHITALNYTRIVLYTNAPLRYQVHSLPPDKNQDLPPRLYIDLFNCKMKESLKDSISIMDGLLKGIRVGQFRPNQARVVLDIETIDKYKVFTLDEPYRIVIDVYGGRRRKQVPQITIPGKDAVKNLPEQLGLHVKTIVIDPGHGGRDKGAIGPGGIYEKDITLAIAKKLKKLLEARTDCDVYLTRYSDVFVSLEKRTAIANAKNADLFISIHTNAHRDPRIGGIETYYLNFSTDQEAARVAALENAISSRKISDLEAILKDLLFVTKVNESSQLAEKLHHGLVKYLKRKYRFLRDLGVKRAPFYVLIGANMPSVLVEVCF</sequence>
<dbReference type="Gene3D" id="1.25.40.10">
    <property type="entry name" value="Tetratricopeptide repeat domain"/>
    <property type="match status" value="1"/>
</dbReference>
<accession>A0A7C0WT45</accession>
<dbReference type="InterPro" id="IPR050695">
    <property type="entry name" value="N-acetylmuramoyl_amidase_3"/>
</dbReference>
<evidence type="ECO:0000313" key="6">
    <source>
        <dbReference type="EMBL" id="HDL89603.1"/>
    </source>
</evidence>
<name>A0A7C0WT45_9BACT</name>
<feature type="chain" id="PRO_5028169261" description="N-acetylmuramoyl-L-alanine amidase" evidence="4">
    <location>
        <begin position="30"/>
        <end position="512"/>
    </location>
</feature>
<reference evidence="6" key="1">
    <citation type="journal article" date="2020" name="mSystems">
        <title>Genome- and Community-Level Interaction Insights into Carbon Utilization and Element Cycling Functions of Hydrothermarchaeota in Hydrothermal Sediment.</title>
        <authorList>
            <person name="Zhou Z."/>
            <person name="Liu Y."/>
            <person name="Xu W."/>
            <person name="Pan J."/>
            <person name="Luo Z.H."/>
            <person name="Li M."/>
        </authorList>
    </citation>
    <scope>NUCLEOTIDE SEQUENCE [LARGE SCALE GENOMIC DNA]</scope>
    <source>
        <strain evidence="6">HyVt-19</strain>
    </source>
</reference>
<proteinExistence type="predicted"/>
<protein>
    <recommendedName>
        <fullName evidence="2">N-acetylmuramoyl-L-alanine amidase</fullName>
        <ecNumber evidence="2">3.5.1.28</ecNumber>
    </recommendedName>
</protein>
<dbReference type="InterPro" id="IPR011990">
    <property type="entry name" value="TPR-like_helical_dom_sf"/>
</dbReference>
<comment type="caution">
    <text evidence="6">The sequence shown here is derived from an EMBL/GenBank/DDBJ whole genome shotgun (WGS) entry which is preliminary data.</text>
</comment>
<dbReference type="Pfam" id="PF01520">
    <property type="entry name" value="Amidase_3"/>
    <property type="match status" value="1"/>
</dbReference>
<dbReference type="PANTHER" id="PTHR30404:SF0">
    <property type="entry name" value="N-ACETYLMURAMOYL-L-ALANINE AMIDASE AMIC"/>
    <property type="match status" value="1"/>
</dbReference>
<dbReference type="Proteomes" id="UP000886355">
    <property type="component" value="Unassembled WGS sequence"/>
</dbReference>
<feature type="domain" description="MurNAc-LAA" evidence="5">
    <location>
        <begin position="389"/>
        <end position="512"/>
    </location>
</feature>
<dbReference type="EC" id="3.5.1.28" evidence="2"/>
<comment type="catalytic activity">
    <reaction evidence="1">
        <text>Hydrolyzes the link between N-acetylmuramoyl residues and L-amino acid residues in certain cell-wall glycopeptides.</text>
        <dbReference type="EC" id="3.5.1.28"/>
    </reaction>
</comment>
<keyword evidence="4" id="KW-0732">Signal</keyword>
<dbReference type="GO" id="GO:0009253">
    <property type="term" value="P:peptidoglycan catabolic process"/>
    <property type="evidence" value="ECO:0007669"/>
    <property type="project" value="InterPro"/>
</dbReference>
<dbReference type="GO" id="GO:0030288">
    <property type="term" value="C:outer membrane-bounded periplasmic space"/>
    <property type="evidence" value="ECO:0007669"/>
    <property type="project" value="TreeGrafter"/>
</dbReference>
<evidence type="ECO:0000256" key="2">
    <source>
        <dbReference type="ARBA" id="ARBA00011901"/>
    </source>
</evidence>
<dbReference type="PANTHER" id="PTHR30404">
    <property type="entry name" value="N-ACETYLMURAMOYL-L-ALANINE AMIDASE"/>
    <property type="match status" value="1"/>
</dbReference>
<gene>
    <name evidence="6" type="ORF">ENG14_01720</name>
</gene>
<dbReference type="InterPro" id="IPR021731">
    <property type="entry name" value="AMIN_dom"/>
</dbReference>
<dbReference type="CDD" id="cd02696">
    <property type="entry name" value="MurNAc-LAA"/>
    <property type="match status" value="1"/>
</dbReference>
<dbReference type="Gene3D" id="2.60.40.3500">
    <property type="match status" value="1"/>
</dbReference>
<dbReference type="SUPFAM" id="SSF81901">
    <property type="entry name" value="HCP-like"/>
    <property type="match status" value="1"/>
</dbReference>
<feature type="non-terminal residue" evidence="6">
    <location>
        <position position="512"/>
    </location>
</feature>
<organism evidence="6">
    <name type="scientific">Thermodesulforhabdus norvegica</name>
    <dbReference type="NCBI Taxonomy" id="39841"/>
    <lineage>
        <taxon>Bacteria</taxon>
        <taxon>Pseudomonadati</taxon>
        <taxon>Thermodesulfobacteriota</taxon>
        <taxon>Syntrophobacteria</taxon>
        <taxon>Syntrophobacterales</taxon>
        <taxon>Thermodesulforhabdaceae</taxon>
        <taxon>Thermodesulforhabdus</taxon>
    </lineage>
</organism>
<dbReference type="SMART" id="SM00646">
    <property type="entry name" value="Ami_3"/>
    <property type="match status" value="1"/>
</dbReference>
<dbReference type="SUPFAM" id="SSF53187">
    <property type="entry name" value="Zn-dependent exopeptidases"/>
    <property type="match status" value="1"/>
</dbReference>
<dbReference type="EMBL" id="DQZW01000080">
    <property type="protein sequence ID" value="HDL89603.1"/>
    <property type="molecule type" value="Genomic_DNA"/>
</dbReference>
<evidence type="ECO:0000256" key="4">
    <source>
        <dbReference type="SAM" id="SignalP"/>
    </source>
</evidence>
<evidence type="ECO:0000256" key="1">
    <source>
        <dbReference type="ARBA" id="ARBA00001561"/>
    </source>
</evidence>
<dbReference type="InterPro" id="IPR002508">
    <property type="entry name" value="MurNAc-LAA_cat"/>
</dbReference>
<dbReference type="AlphaFoldDB" id="A0A7C0WT45"/>
<feature type="signal peptide" evidence="4">
    <location>
        <begin position="1"/>
        <end position="29"/>
    </location>
</feature>